<reference evidence="1 2" key="1">
    <citation type="journal article" date="2013" name="Genome Announc.">
        <title>Draft Genome Sequence of Cyclobacterium qasimii Strain M12-11BT, Isolated from Arctic Marine Sediment.</title>
        <authorList>
            <person name="Shivaji S."/>
            <person name="Ara S."/>
            <person name="Singh A."/>
            <person name="Kumar Pinnaka A."/>
        </authorList>
    </citation>
    <scope>NUCLEOTIDE SEQUENCE [LARGE SCALE GENOMIC DNA]</scope>
    <source>
        <strain evidence="1 2">M12-11B</strain>
    </source>
</reference>
<dbReference type="Proteomes" id="UP000014974">
    <property type="component" value="Unassembled WGS sequence"/>
</dbReference>
<evidence type="ECO:0000313" key="1">
    <source>
        <dbReference type="EMBL" id="EPR68988.1"/>
    </source>
</evidence>
<protein>
    <submittedName>
        <fullName evidence="1">Uncharacterized protein</fullName>
    </submittedName>
</protein>
<accession>S7WYF3</accession>
<gene>
    <name evidence="1" type="ORF">ADICYQ_1988</name>
</gene>
<organism evidence="1 2">
    <name type="scientific">Cyclobacterium qasimii M12-11B</name>
    <dbReference type="NCBI Taxonomy" id="641524"/>
    <lineage>
        <taxon>Bacteria</taxon>
        <taxon>Pseudomonadati</taxon>
        <taxon>Bacteroidota</taxon>
        <taxon>Cytophagia</taxon>
        <taxon>Cytophagales</taxon>
        <taxon>Cyclobacteriaceae</taxon>
        <taxon>Cyclobacterium</taxon>
    </lineage>
</organism>
<proteinExistence type="predicted"/>
<dbReference type="AlphaFoldDB" id="S7WYF3"/>
<comment type="caution">
    <text evidence="1">The sequence shown here is derived from an EMBL/GenBank/DDBJ whole genome shotgun (WGS) entry which is preliminary data.</text>
</comment>
<evidence type="ECO:0000313" key="2">
    <source>
        <dbReference type="Proteomes" id="UP000014974"/>
    </source>
</evidence>
<dbReference type="EMBL" id="ATNM01000087">
    <property type="protein sequence ID" value="EPR68988.1"/>
    <property type="molecule type" value="Genomic_DNA"/>
</dbReference>
<sequence length="53" mass="5989">MANKLATLDTLITLINRPILQNDIPNLLFDLSSIDKNIKKILILIIPLAKLKH</sequence>
<name>S7WYF3_9BACT</name>